<proteinExistence type="predicted"/>
<comment type="caution">
    <text evidence="1">The sequence shown here is derived from an EMBL/GenBank/DDBJ whole genome shotgun (WGS) entry which is preliminary data.</text>
</comment>
<keyword evidence="2" id="KW-1185">Reference proteome</keyword>
<dbReference type="Proteomes" id="UP000479710">
    <property type="component" value="Unassembled WGS sequence"/>
</dbReference>
<dbReference type="AlphaFoldDB" id="A0A6G1C274"/>
<name>A0A6G1C274_9ORYZ</name>
<organism evidence="1 2">
    <name type="scientific">Oryza meyeriana var. granulata</name>
    <dbReference type="NCBI Taxonomy" id="110450"/>
    <lineage>
        <taxon>Eukaryota</taxon>
        <taxon>Viridiplantae</taxon>
        <taxon>Streptophyta</taxon>
        <taxon>Embryophyta</taxon>
        <taxon>Tracheophyta</taxon>
        <taxon>Spermatophyta</taxon>
        <taxon>Magnoliopsida</taxon>
        <taxon>Liliopsida</taxon>
        <taxon>Poales</taxon>
        <taxon>Poaceae</taxon>
        <taxon>BOP clade</taxon>
        <taxon>Oryzoideae</taxon>
        <taxon>Oryzeae</taxon>
        <taxon>Oryzinae</taxon>
        <taxon>Oryza</taxon>
        <taxon>Oryza meyeriana</taxon>
    </lineage>
</organism>
<evidence type="ECO:0000313" key="1">
    <source>
        <dbReference type="EMBL" id="KAF0894226.1"/>
    </source>
</evidence>
<accession>A0A6G1C274</accession>
<dbReference type="EMBL" id="SPHZ02000011">
    <property type="protein sequence ID" value="KAF0894226.1"/>
    <property type="molecule type" value="Genomic_DNA"/>
</dbReference>
<reference evidence="1 2" key="1">
    <citation type="submission" date="2019-11" db="EMBL/GenBank/DDBJ databases">
        <title>Whole genome sequence of Oryza granulata.</title>
        <authorList>
            <person name="Li W."/>
        </authorList>
    </citation>
    <scope>NUCLEOTIDE SEQUENCE [LARGE SCALE GENOMIC DNA]</scope>
    <source>
        <strain evidence="2">cv. Menghai</strain>
        <tissue evidence="1">Leaf</tissue>
    </source>
</reference>
<protein>
    <submittedName>
        <fullName evidence="1">Uncharacterized protein</fullName>
    </submittedName>
</protein>
<evidence type="ECO:0000313" key="2">
    <source>
        <dbReference type="Proteomes" id="UP000479710"/>
    </source>
</evidence>
<gene>
    <name evidence="1" type="ORF">E2562_037281</name>
</gene>
<sequence length="144" mass="15866">MRPSLPRRIAPEVEEEPTVATVLKEKPVNYWLTSLCLGCDFAPMVKPSNCCCKIFVELGARTRSPFSSSALPPLQKDDEHDTDIKLVADVNMGRITVGLKEDDELLVIFMPKFQQVLDGLHNGLSPSACMLEDERPSLAPGLQG</sequence>